<keyword evidence="2 6" id="KW-0949">S-adenosyl-L-methionine</keyword>
<keyword evidence="3 6" id="KW-0479">Metal-binding</keyword>
<feature type="domain" description="Radical SAM core" evidence="7">
    <location>
        <begin position="307"/>
        <end position="587"/>
    </location>
</feature>
<keyword evidence="1 6" id="KW-0004">4Fe-4S</keyword>
<dbReference type="Pfam" id="PF11842">
    <property type="entry name" value="DUF3362"/>
    <property type="match status" value="1"/>
</dbReference>
<evidence type="ECO:0000313" key="8">
    <source>
        <dbReference type="EMBL" id="GAP42001.1"/>
    </source>
</evidence>
<accession>A0A0S7BWV3</accession>
<dbReference type="SFLD" id="SFLDG01069">
    <property type="entry name" value="UPF0313"/>
    <property type="match status" value="1"/>
</dbReference>
<dbReference type="SFLD" id="SFLDG01082">
    <property type="entry name" value="B12-binding_domain_containing"/>
    <property type="match status" value="1"/>
</dbReference>
<dbReference type="InterPro" id="IPR022946">
    <property type="entry name" value="UPF0313"/>
</dbReference>
<dbReference type="Pfam" id="PF08497">
    <property type="entry name" value="Radical_SAM_N"/>
    <property type="match status" value="1"/>
</dbReference>
<sequence length="616" mass="70231">MQIPDKRPLTDWLPVSREELERRGWDEVDVIIVSGDAYVDHPAFGAAVIGRLTEHAGFRVAILPQPNWRDDLRDFKKLGKPRFFFGVTAGNMDSMVNHYTANKRLRSDDAYTPGGVAGFRPDYASVVYTQILKKLYPDVPVILGGIEASMRRLTHYDYWSDSLKPDILTWSGADMLVFGMGEMGLVSLLRRLATGENIEQIRDVEQTAFRIPYGEALPELPGVDTREMPSHTECLADKKAFARHFRIFEEESNRWQGARLLERNGDSTIVVNPPNPPMNEAEIDASFDLPYTREPHPRYHKRGAIPAFEMIRNSVNMHRGCFGGCAFCAISAHQGKFVVSRSEKSILKEVEQIAAAPDFKGHITDLGGPSANMYRMKGIDTDKCKKCKRPSCIFPTICRNLNTDHRPMTALYNKALRVPNVKRITIGSGIRYDMLIGRSEAESKANGLNEYLEQLITRHVSGRLKVAPEHSSAHVLQIMRKPHYCTFVQFQQKFNEINRRNGLRQQLIPYFISSHPGSRPEDMAELACETSQQGFRLEQVQDFTPTPMTLATAMYYTGFDPYTLKTVYVARDKQEKLNQQRFFFWYKPENKRWLAETLKKAGRADLLPKFGKRPQG</sequence>
<comment type="cofactor">
    <cofactor evidence="6">
        <name>[4Fe-4S] cluster</name>
        <dbReference type="ChEBI" id="CHEBI:49883"/>
    </cofactor>
    <text evidence="6">Binds 1 [4Fe-4S] cluster. The cluster is coordinated with 3 cysteines and an exchangeable S-adenosyl-L-methionine.</text>
</comment>
<reference evidence="8" key="1">
    <citation type="journal article" date="2015" name="Genome Announc.">
        <title>Draft Genome Sequence of Bacteroidales Strain TBC1, a Novel Isolate from a Methanogenic Wastewater Treatment System.</title>
        <authorList>
            <person name="Tourlousse D.M."/>
            <person name="Matsuura N."/>
            <person name="Sun L."/>
            <person name="Toyonaga M."/>
            <person name="Kuroda K."/>
            <person name="Ohashi A."/>
            <person name="Cruz R."/>
            <person name="Yamaguchi T."/>
            <person name="Sekiguchi Y."/>
        </authorList>
    </citation>
    <scope>NUCLEOTIDE SEQUENCE [LARGE SCALE GENOMIC DNA]</scope>
    <source>
        <strain evidence="8">TBC1</strain>
    </source>
</reference>
<organism evidence="8">
    <name type="scientific">Lentimicrobium saccharophilum</name>
    <dbReference type="NCBI Taxonomy" id="1678841"/>
    <lineage>
        <taxon>Bacteria</taxon>
        <taxon>Pseudomonadati</taxon>
        <taxon>Bacteroidota</taxon>
        <taxon>Bacteroidia</taxon>
        <taxon>Bacteroidales</taxon>
        <taxon>Lentimicrobiaceae</taxon>
        <taxon>Lentimicrobium</taxon>
    </lineage>
</organism>
<dbReference type="PANTHER" id="PTHR32331:SF0">
    <property type="entry name" value="UPF0313 PROTEIN YGIQ"/>
    <property type="match status" value="1"/>
</dbReference>
<dbReference type="SMART" id="SM00729">
    <property type="entry name" value="Elp3"/>
    <property type="match status" value="1"/>
</dbReference>
<dbReference type="InterPro" id="IPR024560">
    <property type="entry name" value="UPF0313_C"/>
</dbReference>
<evidence type="ECO:0000256" key="6">
    <source>
        <dbReference type="HAMAP-Rule" id="MF_01251"/>
    </source>
</evidence>
<evidence type="ECO:0000256" key="2">
    <source>
        <dbReference type="ARBA" id="ARBA00022691"/>
    </source>
</evidence>
<dbReference type="InterPro" id="IPR020612">
    <property type="entry name" value="Methylthiotransferase_CS"/>
</dbReference>
<dbReference type="AlphaFoldDB" id="A0A0S7BWV3"/>
<proteinExistence type="inferred from homology"/>
<dbReference type="STRING" id="1678841.TBC1_11129"/>
<evidence type="ECO:0000259" key="7">
    <source>
        <dbReference type="PROSITE" id="PS51918"/>
    </source>
</evidence>
<dbReference type="GO" id="GO:0051539">
    <property type="term" value="F:4 iron, 4 sulfur cluster binding"/>
    <property type="evidence" value="ECO:0007669"/>
    <property type="project" value="UniProtKB-KW"/>
</dbReference>
<evidence type="ECO:0000313" key="9">
    <source>
        <dbReference type="Proteomes" id="UP000053091"/>
    </source>
</evidence>
<protein>
    <submittedName>
        <fullName evidence="8">Uncharacterized radical SAM protein YgiQ</fullName>
    </submittedName>
</protein>
<dbReference type="SUPFAM" id="SSF102114">
    <property type="entry name" value="Radical SAM enzymes"/>
    <property type="match status" value="1"/>
</dbReference>
<dbReference type="InterPro" id="IPR058240">
    <property type="entry name" value="rSAM_sf"/>
</dbReference>
<feature type="binding site" evidence="6">
    <location>
        <position position="325"/>
    </location>
    <ligand>
        <name>[4Fe-4S] cluster</name>
        <dbReference type="ChEBI" id="CHEBI:49883"/>
        <note>4Fe-4S-S-AdoMet</note>
    </ligand>
</feature>
<evidence type="ECO:0000256" key="5">
    <source>
        <dbReference type="ARBA" id="ARBA00023014"/>
    </source>
</evidence>
<keyword evidence="5 6" id="KW-0411">Iron-sulfur</keyword>
<name>A0A0S7BWV3_9BACT</name>
<dbReference type="Proteomes" id="UP000053091">
    <property type="component" value="Unassembled WGS sequence"/>
</dbReference>
<evidence type="ECO:0000256" key="3">
    <source>
        <dbReference type="ARBA" id="ARBA00022723"/>
    </source>
</evidence>
<dbReference type="InterPro" id="IPR013704">
    <property type="entry name" value="UPF0313_N"/>
</dbReference>
<dbReference type="InterPro" id="IPR006638">
    <property type="entry name" value="Elp3/MiaA/NifB-like_rSAM"/>
</dbReference>
<feature type="binding site" evidence="6">
    <location>
        <position position="321"/>
    </location>
    <ligand>
        <name>[4Fe-4S] cluster</name>
        <dbReference type="ChEBI" id="CHEBI:49883"/>
        <note>4Fe-4S-S-AdoMet</note>
    </ligand>
</feature>
<keyword evidence="9" id="KW-1185">Reference proteome</keyword>
<dbReference type="RefSeq" id="WP_062037033.1">
    <property type="nucleotide sequence ID" value="NZ_DF968182.1"/>
</dbReference>
<dbReference type="PANTHER" id="PTHR32331">
    <property type="entry name" value="UPF0313 PROTEIN YGIQ"/>
    <property type="match status" value="1"/>
</dbReference>
<dbReference type="InterPro" id="IPR007197">
    <property type="entry name" value="rSAM"/>
</dbReference>
<dbReference type="PROSITE" id="PS51918">
    <property type="entry name" value="RADICAL_SAM"/>
    <property type="match status" value="1"/>
</dbReference>
<dbReference type="GO" id="GO:0005506">
    <property type="term" value="F:iron ion binding"/>
    <property type="evidence" value="ECO:0007669"/>
    <property type="project" value="UniProtKB-UniRule"/>
</dbReference>
<dbReference type="HAMAP" id="MF_01251">
    <property type="entry name" value="UPF0313"/>
    <property type="match status" value="1"/>
</dbReference>
<dbReference type="NCBIfam" id="TIGR03904">
    <property type="entry name" value="SAM_YgiQ"/>
    <property type="match status" value="1"/>
</dbReference>
<dbReference type="GO" id="GO:0003824">
    <property type="term" value="F:catalytic activity"/>
    <property type="evidence" value="ECO:0007669"/>
    <property type="project" value="InterPro"/>
</dbReference>
<dbReference type="PROSITE" id="PS01278">
    <property type="entry name" value="MTTASE_RADICAL"/>
    <property type="match status" value="1"/>
</dbReference>
<dbReference type="OrthoDB" id="9803479at2"/>
<dbReference type="InterPro" id="IPR023404">
    <property type="entry name" value="rSAM_horseshoe"/>
</dbReference>
<keyword evidence="4 6" id="KW-0408">Iron</keyword>
<evidence type="ECO:0000256" key="1">
    <source>
        <dbReference type="ARBA" id="ARBA00022485"/>
    </source>
</evidence>
<comment type="similarity">
    <text evidence="6">Belongs to the UPF0313 family.</text>
</comment>
<dbReference type="SFLD" id="SFLDS00029">
    <property type="entry name" value="Radical_SAM"/>
    <property type="match status" value="1"/>
</dbReference>
<feature type="binding site" evidence="6">
    <location>
        <position position="328"/>
    </location>
    <ligand>
        <name>[4Fe-4S] cluster</name>
        <dbReference type="ChEBI" id="CHEBI:49883"/>
        <note>4Fe-4S-S-AdoMet</note>
    </ligand>
</feature>
<gene>
    <name evidence="8" type="ORF">TBC1_11129</name>
</gene>
<dbReference type="PATRIC" id="fig|1678841.3.peg.160"/>
<dbReference type="EMBL" id="DF968182">
    <property type="protein sequence ID" value="GAP42001.1"/>
    <property type="molecule type" value="Genomic_DNA"/>
</dbReference>
<evidence type="ECO:0000256" key="4">
    <source>
        <dbReference type="ARBA" id="ARBA00023004"/>
    </source>
</evidence>
<dbReference type="Gene3D" id="3.80.30.20">
    <property type="entry name" value="tm_1862 like domain"/>
    <property type="match status" value="1"/>
</dbReference>